<dbReference type="Pfam" id="PF03318">
    <property type="entry name" value="ETX_MTX2"/>
    <property type="match status" value="1"/>
</dbReference>
<evidence type="ECO:0000313" key="1">
    <source>
        <dbReference type="EMBL" id="RFA35583.1"/>
    </source>
</evidence>
<dbReference type="AlphaFoldDB" id="A0A3E0WTR5"/>
<dbReference type="Proteomes" id="UP000256488">
    <property type="component" value="Unassembled WGS sequence"/>
</dbReference>
<sequence>MMNIIILDEALYQAAIQFGKINDLDIVIDSLQNIQVAKSELKLPNDQITVGNVPKNVITLQKEFVNTSQQPKLQTVTFEQNTENRFSTQTTLGFSNYRKTIYTVNTNIIVNFTQYDTKVSSSAKYNISNTKTYTTTQTVHWLKDVSLNIPPKTKTTIIYTIILGDFHESIPVWSTLVGKLVFGSATNLLNKYIVPLTYKGRDGQSIGDILGKLYNITTLADGEELLIEGSLLAQGSLAIQANIDIINTPLNGNLTPPSIQSLAVQPAARAVFF</sequence>
<dbReference type="EMBL" id="NFZX01000012">
    <property type="protein sequence ID" value="RFA35583.1"/>
    <property type="molecule type" value="Genomic_DNA"/>
</dbReference>
<dbReference type="Gene3D" id="2.170.15.10">
    <property type="entry name" value="Proaerolysin, chain A, domain 3"/>
    <property type="match status" value="1"/>
</dbReference>
<evidence type="ECO:0000313" key="2">
    <source>
        <dbReference type="Proteomes" id="UP000256488"/>
    </source>
</evidence>
<dbReference type="InterPro" id="IPR004991">
    <property type="entry name" value="Aerolysin-like"/>
</dbReference>
<protein>
    <submittedName>
        <fullName evidence="1">Uncharacterized protein</fullName>
    </submittedName>
</protein>
<comment type="caution">
    <text evidence="1">The sequence shown here is derived from an EMBL/GenBank/DDBJ whole genome shotgun (WGS) entry which is preliminary data.</text>
</comment>
<organism evidence="1 2">
    <name type="scientific">Virgibacillus dokdonensis</name>
    <dbReference type="NCBI Taxonomy" id="302167"/>
    <lineage>
        <taxon>Bacteria</taxon>
        <taxon>Bacillati</taxon>
        <taxon>Bacillota</taxon>
        <taxon>Bacilli</taxon>
        <taxon>Bacillales</taxon>
        <taxon>Bacillaceae</taxon>
        <taxon>Virgibacillus</taxon>
    </lineage>
</organism>
<gene>
    <name evidence="1" type="ORF">CAI16_08065</name>
</gene>
<accession>A0A3E0WTR5</accession>
<reference evidence="1 2" key="1">
    <citation type="submission" date="2017-05" db="EMBL/GenBank/DDBJ databases">
        <title>Virgibacillus sp. AK90 isolated from a saltern of Kakinada, India.</title>
        <authorList>
            <person name="Gupta V."/>
            <person name="Sidhu C."/>
            <person name="Korpole S."/>
            <person name="Pinnaka A.K."/>
        </authorList>
    </citation>
    <scope>NUCLEOTIDE SEQUENCE [LARGE SCALE GENOMIC DNA]</scope>
    <source>
        <strain evidence="1 2">AK90</strain>
    </source>
</reference>
<dbReference type="SUPFAM" id="SSF56973">
    <property type="entry name" value="Aerolisin/ETX pore-forming domain"/>
    <property type="match status" value="1"/>
</dbReference>
<name>A0A3E0WTR5_9BACI</name>
<proteinExistence type="predicted"/>